<dbReference type="Gene3D" id="1.10.10.1590">
    <property type="entry name" value="NADH-quinone oxidoreductase subunit E"/>
    <property type="match status" value="1"/>
</dbReference>
<accession>A0ABZ3J123</accession>
<evidence type="ECO:0008006" key="9">
    <source>
        <dbReference type="Google" id="ProtNLM"/>
    </source>
</evidence>
<dbReference type="PANTHER" id="PTHR43342:SF1">
    <property type="entry name" value="BIFURCATING [FEFE] HYDROGENASE GAMMA SUBUNIT"/>
    <property type="match status" value="1"/>
</dbReference>
<protein>
    <recommendedName>
        <fullName evidence="9">NADP-reducing hydrogenase subunit HndA</fullName>
    </recommendedName>
</protein>
<dbReference type="SUPFAM" id="SSF52833">
    <property type="entry name" value="Thioredoxin-like"/>
    <property type="match status" value="1"/>
</dbReference>
<keyword evidence="8" id="KW-1185">Reference proteome</keyword>
<gene>
    <name evidence="7" type="ORF">SPACI_019400</name>
</gene>
<keyword evidence="2" id="KW-0001">2Fe-2S</keyword>
<evidence type="ECO:0000256" key="5">
    <source>
        <dbReference type="ARBA" id="ARBA00023014"/>
    </source>
</evidence>
<proteinExistence type="inferred from homology"/>
<keyword evidence="3" id="KW-0479">Metal-binding</keyword>
<dbReference type="Gene3D" id="3.40.30.10">
    <property type="entry name" value="Glutaredoxin"/>
    <property type="match status" value="1"/>
</dbReference>
<keyword evidence="5" id="KW-0411">Iron-sulfur</keyword>
<comment type="cofactor">
    <cofactor evidence="6">
        <name>[2Fe-2S] cluster</name>
        <dbReference type="ChEBI" id="CHEBI:190135"/>
    </cofactor>
</comment>
<sequence>MNSDKETKCCCGGGGEVNKLAMDKLEEILAKFQGVKGALIPVLQEAQNAYGYLPKEVIQFIAEKLAIPVSQIYGVVTFYSQFHLNPRGKNIVRVCQGTACHVRGAKAILKALEDNLQIKAGGTTPDLKFTLETVACIGACGLAPVMMVNDDTHGRLTPQIIPELLAKYA</sequence>
<dbReference type="Proteomes" id="UP000216052">
    <property type="component" value="Chromosome"/>
</dbReference>
<dbReference type="InterPro" id="IPR028431">
    <property type="entry name" value="NADP_DH_HndA-like"/>
</dbReference>
<dbReference type="PIRSF" id="PIRSF000216">
    <property type="entry name" value="NADH_DH_24kDa"/>
    <property type="match status" value="1"/>
</dbReference>
<dbReference type="InterPro" id="IPR002023">
    <property type="entry name" value="NuoE-like"/>
</dbReference>
<evidence type="ECO:0000256" key="1">
    <source>
        <dbReference type="ARBA" id="ARBA00010643"/>
    </source>
</evidence>
<dbReference type="EMBL" id="CP155571">
    <property type="protein sequence ID" value="XFO71895.1"/>
    <property type="molecule type" value="Genomic_DNA"/>
</dbReference>
<keyword evidence="4" id="KW-0408">Iron</keyword>
<dbReference type="InterPro" id="IPR036249">
    <property type="entry name" value="Thioredoxin-like_sf"/>
</dbReference>
<comment type="similarity">
    <text evidence="1">Belongs to the complex I 24 kDa subunit family.</text>
</comment>
<dbReference type="InterPro" id="IPR041921">
    <property type="entry name" value="NuoE_N"/>
</dbReference>
<evidence type="ECO:0000256" key="4">
    <source>
        <dbReference type="ARBA" id="ARBA00023004"/>
    </source>
</evidence>
<evidence type="ECO:0000313" key="8">
    <source>
        <dbReference type="Proteomes" id="UP000216052"/>
    </source>
</evidence>
<dbReference type="PANTHER" id="PTHR43342">
    <property type="entry name" value="NADH-QUINONE OXIDOREDUCTASE, E SUBUNIT"/>
    <property type="match status" value="1"/>
</dbReference>
<evidence type="ECO:0000256" key="6">
    <source>
        <dbReference type="ARBA" id="ARBA00034078"/>
    </source>
</evidence>
<evidence type="ECO:0000256" key="3">
    <source>
        <dbReference type="ARBA" id="ARBA00022723"/>
    </source>
</evidence>
<evidence type="ECO:0000313" key="7">
    <source>
        <dbReference type="EMBL" id="XFO71895.1"/>
    </source>
</evidence>
<dbReference type="Pfam" id="PF01257">
    <property type="entry name" value="2Fe-2S_thioredx"/>
    <property type="match status" value="1"/>
</dbReference>
<dbReference type="RefSeq" id="WP_093794949.1">
    <property type="nucleotide sequence ID" value="NZ_CP155571.1"/>
</dbReference>
<dbReference type="NCBIfam" id="NF005722">
    <property type="entry name" value="PRK07539.1-2"/>
    <property type="match status" value="1"/>
</dbReference>
<dbReference type="NCBIfam" id="TIGR01958">
    <property type="entry name" value="nuoE_fam"/>
    <property type="match status" value="1"/>
</dbReference>
<dbReference type="CDD" id="cd03064">
    <property type="entry name" value="TRX_Fd_NuoE"/>
    <property type="match status" value="1"/>
</dbReference>
<reference evidence="7" key="1">
    <citation type="submission" date="2024-05" db="EMBL/GenBank/DDBJ databases">
        <title>Isolation and characterization of Sporomusa carbonis sp. nov., a carboxydotrophic hydrogenogen in the genus of Sporomusa isolated from a charcoal burning pile.</title>
        <authorList>
            <person name="Boeer T."/>
            <person name="Rosenbaum F."/>
            <person name="Eysell L."/>
            <person name="Mueller V."/>
            <person name="Daniel R."/>
            <person name="Poehlein A."/>
        </authorList>
    </citation>
    <scope>NUCLEOTIDE SEQUENCE [LARGE SCALE GENOMIC DNA]</scope>
    <source>
        <strain evidence="7">DSM 3132</strain>
    </source>
</reference>
<dbReference type="InterPro" id="IPR042128">
    <property type="entry name" value="NuoE_dom"/>
</dbReference>
<organism evidence="7 8">
    <name type="scientific">Sporomusa acidovorans (strain ATCC 49682 / DSM 3132 / Mol)</name>
    <dbReference type="NCBI Taxonomy" id="1123286"/>
    <lineage>
        <taxon>Bacteria</taxon>
        <taxon>Bacillati</taxon>
        <taxon>Bacillota</taxon>
        <taxon>Negativicutes</taxon>
        <taxon>Selenomonadales</taxon>
        <taxon>Sporomusaceae</taxon>
        <taxon>Sporomusa</taxon>
    </lineage>
</organism>
<evidence type="ECO:0000256" key="2">
    <source>
        <dbReference type="ARBA" id="ARBA00022714"/>
    </source>
</evidence>
<name>A0ABZ3J123_SPOA4</name>